<protein>
    <submittedName>
        <fullName evidence="1">Uncharacterized protein</fullName>
    </submittedName>
</protein>
<evidence type="ECO:0000313" key="1">
    <source>
        <dbReference type="EMBL" id="MPM24907.1"/>
    </source>
</evidence>
<name>A0A644Y9Q2_9ZZZZ</name>
<comment type="caution">
    <text evidence="1">The sequence shown here is derived from an EMBL/GenBank/DDBJ whole genome shotgun (WGS) entry which is preliminary data.</text>
</comment>
<sequence>MFKKLPPIFTVPSGDMVAEGELSNPVTPSVDWEFTGFMKKNKQKTTGNNFADSLLIL</sequence>
<organism evidence="1">
    <name type="scientific">bioreactor metagenome</name>
    <dbReference type="NCBI Taxonomy" id="1076179"/>
    <lineage>
        <taxon>unclassified sequences</taxon>
        <taxon>metagenomes</taxon>
        <taxon>ecological metagenomes</taxon>
    </lineage>
</organism>
<accession>A0A644Y9Q2</accession>
<dbReference type="AlphaFoldDB" id="A0A644Y9Q2"/>
<reference evidence="1" key="1">
    <citation type="submission" date="2019-08" db="EMBL/GenBank/DDBJ databases">
        <authorList>
            <person name="Kucharzyk K."/>
            <person name="Murdoch R.W."/>
            <person name="Higgins S."/>
            <person name="Loffler F."/>
        </authorList>
    </citation>
    <scope>NUCLEOTIDE SEQUENCE</scope>
</reference>
<gene>
    <name evidence="1" type="ORF">SDC9_71395</name>
</gene>
<proteinExistence type="predicted"/>
<dbReference type="EMBL" id="VSSQ01004370">
    <property type="protein sequence ID" value="MPM24907.1"/>
    <property type="molecule type" value="Genomic_DNA"/>
</dbReference>